<gene>
    <name evidence="2" type="ORF">BO87DRAFT_400210</name>
</gene>
<proteinExistence type="predicted"/>
<accession>A0A318Y9V3</accession>
<reference evidence="2" key="1">
    <citation type="submission" date="2016-12" db="EMBL/GenBank/DDBJ databases">
        <title>The genomes of Aspergillus section Nigri reveals drivers in fungal speciation.</title>
        <authorList>
            <consortium name="DOE Joint Genome Institute"/>
            <person name="Vesth T.C."/>
            <person name="Nybo J."/>
            <person name="Theobald S."/>
            <person name="Brandl J."/>
            <person name="Frisvad J.C."/>
            <person name="Nielsen K.F."/>
            <person name="Lyhne E.K."/>
            <person name="Kogle M.E."/>
            <person name="Kuo A."/>
            <person name="Riley R."/>
            <person name="Clum A."/>
            <person name="Nolan M."/>
            <person name="Lipzen A."/>
            <person name="Salamov A."/>
            <person name="Henrissat B."/>
            <person name="Wiebenga A."/>
            <person name="De Vries R.P."/>
            <person name="Grigoriev I.V."/>
            <person name="Mortensen U.H."/>
            <person name="Andersen M.R."/>
            <person name="Baker S.E."/>
        </authorList>
    </citation>
    <scope>NUCLEOTIDE SEQUENCE [LARGE SCALE GENOMIC DNA]</scope>
    <source>
        <strain evidence="2">CBS 115656</strain>
    </source>
</reference>
<feature type="region of interest" description="Disordered" evidence="1">
    <location>
        <begin position="368"/>
        <end position="398"/>
    </location>
</feature>
<dbReference type="EMBL" id="KZ821478">
    <property type="protein sequence ID" value="PYH30739.1"/>
    <property type="molecule type" value="Genomic_DNA"/>
</dbReference>
<dbReference type="Proteomes" id="UP000247647">
    <property type="component" value="Unassembled WGS sequence"/>
</dbReference>
<keyword evidence="3" id="KW-1185">Reference proteome</keyword>
<sequence length="398" mass="43156">MPAIRSIGAECSIVVDFTAKKLHTSMPEWCTHVSLASTLASHGDGSVKIIRSEGSQSAFPVQRNFTVDKPATEGQCSLVECALRTRGFVLIACQGATPSQVVAAELRIRQSPRRLPSSEVCFAALDWADPLSARWICPPSLPPQINLSVRPADGKVVVVVEEEEEEDAAGGTDCALHFRQELGGISPHTISPYISWHCWHWPQFSTIVDSASGRGLDPAVRLSSPLGYKHSAADLLPVTRLAPSAAMDHNLTKNGLSKLDSANMPAASHGDTTPSGISDPMSQKDRSLTVSKQLRILACAGSHLHLFRPHYFSSICNILSGRPSPAFRNRQFDRCAKFSTQFRLLIGRRDPPLGPLSRALKYEAYFGAPTQDHGKSAPGLNLNDRTRDNGRTTSSRSS</sequence>
<evidence type="ECO:0000256" key="1">
    <source>
        <dbReference type="SAM" id="MobiDB-lite"/>
    </source>
</evidence>
<dbReference type="AlphaFoldDB" id="A0A318Y9V3"/>
<feature type="region of interest" description="Disordered" evidence="1">
    <location>
        <begin position="257"/>
        <end position="284"/>
    </location>
</feature>
<evidence type="ECO:0000313" key="3">
    <source>
        <dbReference type="Proteomes" id="UP000247647"/>
    </source>
</evidence>
<dbReference type="RefSeq" id="XP_025476217.1">
    <property type="nucleotide sequence ID" value="XM_025625505.1"/>
</dbReference>
<name>A0A318Y9V3_ASPNB</name>
<organism evidence="2 3">
    <name type="scientific">Aspergillus neoniger (strain CBS 115656)</name>
    <dbReference type="NCBI Taxonomy" id="1448310"/>
    <lineage>
        <taxon>Eukaryota</taxon>
        <taxon>Fungi</taxon>
        <taxon>Dikarya</taxon>
        <taxon>Ascomycota</taxon>
        <taxon>Pezizomycotina</taxon>
        <taxon>Eurotiomycetes</taxon>
        <taxon>Eurotiomycetidae</taxon>
        <taxon>Eurotiales</taxon>
        <taxon>Aspergillaceae</taxon>
        <taxon>Aspergillus</taxon>
        <taxon>Aspergillus subgen. Circumdati</taxon>
    </lineage>
</organism>
<evidence type="ECO:0000313" key="2">
    <source>
        <dbReference type="EMBL" id="PYH30739.1"/>
    </source>
</evidence>
<protein>
    <submittedName>
        <fullName evidence="2">Uncharacterized protein</fullName>
    </submittedName>
</protein>
<dbReference type="GeneID" id="37127961"/>